<gene>
    <name evidence="1" type="ORF">C5167_018144</name>
</gene>
<keyword evidence="2" id="KW-1185">Reference proteome</keyword>
<protein>
    <submittedName>
        <fullName evidence="1">Uncharacterized protein</fullName>
    </submittedName>
</protein>
<name>A0A4Y7ILF3_PAPSO</name>
<sequence length="140" mass="16325">MDLFGYALAQVDVLDMCHFGTIIIGFQMTWHVRTPRPVASKLAIRQVTSCIIFRRVPLNESCHDRSKCNVFSILFCPQFLRCCRCWKLLFALAHILCLKYPLYWSPFVRFQVEAYFSTKEDEVVAGSSLEDMILKETNLY</sequence>
<proteinExistence type="predicted"/>
<dbReference type="Gramene" id="RZC49723">
    <property type="protein sequence ID" value="RZC49723"/>
    <property type="gene ID" value="C5167_018144"/>
</dbReference>
<evidence type="ECO:0000313" key="2">
    <source>
        <dbReference type="Proteomes" id="UP000316621"/>
    </source>
</evidence>
<organism evidence="1 2">
    <name type="scientific">Papaver somniferum</name>
    <name type="common">Opium poppy</name>
    <dbReference type="NCBI Taxonomy" id="3469"/>
    <lineage>
        <taxon>Eukaryota</taxon>
        <taxon>Viridiplantae</taxon>
        <taxon>Streptophyta</taxon>
        <taxon>Embryophyta</taxon>
        <taxon>Tracheophyta</taxon>
        <taxon>Spermatophyta</taxon>
        <taxon>Magnoliopsida</taxon>
        <taxon>Ranunculales</taxon>
        <taxon>Papaveraceae</taxon>
        <taxon>Papaveroideae</taxon>
        <taxon>Papaver</taxon>
    </lineage>
</organism>
<dbReference type="EMBL" id="CM010716">
    <property type="protein sequence ID" value="RZC49723.1"/>
    <property type="molecule type" value="Genomic_DNA"/>
</dbReference>
<accession>A0A4Y7ILF3</accession>
<reference evidence="1 2" key="1">
    <citation type="journal article" date="2018" name="Science">
        <title>The opium poppy genome and morphinan production.</title>
        <authorList>
            <person name="Guo L."/>
            <person name="Winzer T."/>
            <person name="Yang X."/>
            <person name="Li Y."/>
            <person name="Ning Z."/>
            <person name="He Z."/>
            <person name="Teodor R."/>
            <person name="Lu Y."/>
            <person name="Bowser T.A."/>
            <person name="Graham I.A."/>
            <person name="Ye K."/>
        </authorList>
    </citation>
    <scope>NUCLEOTIDE SEQUENCE [LARGE SCALE GENOMIC DNA]</scope>
    <source>
        <strain evidence="2">cv. HN1</strain>
        <tissue evidence="1">Leaves</tissue>
    </source>
</reference>
<evidence type="ECO:0000313" key="1">
    <source>
        <dbReference type="EMBL" id="RZC49723.1"/>
    </source>
</evidence>
<dbReference type="Proteomes" id="UP000316621">
    <property type="component" value="Chromosome 2"/>
</dbReference>
<dbReference type="AlphaFoldDB" id="A0A4Y7ILF3"/>